<keyword evidence="6" id="KW-1185">Reference proteome</keyword>
<dbReference type="Proteomes" id="UP000219688">
    <property type="component" value="Unassembled WGS sequence"/>
</dbReference>
<evidence type="ECO:0000313" key="6">
    <source>
        <dbReference type="Proteomes" id="UP000219688"/>
    </source>
</evidence>
<dbReference type="InterPro" id="IPR028098">
    <property type="entry name" value="Glyco_trans_4-like_N"/>
</dbReference>
<dbReference type="PANTHER" id="PTHR12526:SF600">
    <property type="entry name" value="GLYCOSYL TRANSFERASE GROUP 1"/>
    <property type="match status" value="1"/>
</dbReference>
<feature type="region of interest" description="Disordered" evidence="3">
    <location>
        <begin position="176"/>
        <end position="197"/>
    </location>
</feature>
<evidence type="ECO:0000313" key="5">
    <source>
        <dbReference type="EMBL" id="SOC56859.1"/>
    </source>
</evidence>
<evidence type="ECO:0000256" key="3">
    <source>
        <dbReference type="SAM" id="MobiDB-lite"/>
    </source>
</evidence>
<proteinExistence type="predicted"/>
<dbReference type="EMBL" id="OBQK01000009">
    <property type="protein sequence ID" value="SOC56859.1"/>
    <property type="molecule type" value="Genomic_DNA"/>
</dbReference>
<keyword evidence="1" id="KW-0328">Glycosyltransferase</keyword>
<dbReference type="RefSeq" id="WP_097188737.1">
    <property type="nucleotide sequence ID" value="NZ_OBQK01000009.1"/>
</dbReference>
<gene>
    <name evidence="5" type="ORF">SAMN05421879_10968</name>
</gene>
<dbReference type="SUPFAM" id="SSF53756">
    <property type="entry name" value="UDP-Glycosyltransferase/glycogen phosphorylase"/>
    <property type="match status" value="1"/>
</dbReference>
<dbReference type="GO" id="GO:0016757">
    <property type="term" value="F:glycosyltransferase activity"/>
    <property type="evidence" value="ECO:0007669"/>
    <property type="project" value="UniProtKB-KW"/>
</dbReference>
<dbReference type="PANTHER" id="PTHR12526">
    <property type="entry name" value="GLYCOSYLTRANSFERASE"/>
    <property type="match status" value="1"/>
</dbReference>
<feature type="domain" description="Glycosyltransferase subfamily 4-like N-terminal" evidence="4">
    <location>
        <begin position="22"/>
        <end position="193"/>
    </location>
</feature>
<dbReference type="CDD" id="cd03801">
    <property type="entry name" value="GT4_PimA-like"/>
    <property type="match status" value="1"/>
</dbReference>
<keyword evidence="2 5" id="KW-0808">Transferase</keyword>
<sequence length="382" mass="40240">MSTQRVAYVCADPGIPVFGTKGASVHIQELVRAWRRRGADVEVYAVRRGSEVPADLADLAVHEVRVGGKDLDPAERERAQRAAAAQLSELVLAARPDVVHERYSLFSTVLATVSAAHACTTVLEVNAPLVDEQREHRVLVDEAGAEAALEAQVAAADVVACVSEQVAGWVRSRTTRPGDADVRVTPNGVNTDRIMPVTPDPSGDPVVVFVGTLKPWHGVEDLLAAAALAQVRWRLRIVGDGPQRSVVERLVARHQLDVELLGAIAPEQVPQALEGAAVAVAPYPASADHYFSPLKVYEYGAAGLPVVASAIGQIPDVVVDGATGVLVPPSDPAALAAALDALVTDPARARRLGAAARRRMETLHSWDSVLGRSLPAPLGASA</sequence>
<dbReference type="Pfam" id="PF13692">
    <property type="entry name" value="Glyco_trans_1_4"/>
    <property type="match status" value="1"/>
</dbReference>
<protein>
    <submittedName>
        <fullName evidence="5">Glycosyltransferase involved in cell wall bisynthesis</fullName>
    </submittedName>
</protein>
<dbReference type="Pfam" id="PF13439">
    <property type="entry name" value="Glyco_transf_4"/>
    <property type="match status" value="1"/>
</dbReference>
<organism evidence="5 6">
    <name type="scientific">Ornithinimicrobium cerasi</name>
    <dbReference type="NCBI Taxonomy" id="2248773"/>
    <lineage>
        <taxon>Bacteria</taxon>
        <taxon>Bacillati</taxon>
        <taxon>Actinomycetota</taxon>
        <taxon>Actinomycetes</taxon>
        <taxon>Micrococcales</taxon>
        <taxon>Ornithinimicrobiaceae</taxon>
        <taxon>Ornithinimicrobium</taxon>
    </lineage>
</organism>
<reference evidence="6" key="1">
    <citation type="submission" date="2017-08" db="EMBL/GenBank/DDBJ databases">
        <authorList>
            <person name="Varghese N."/>
            <person name="Submissions S."/>
        </authorList>
    </citation>
    <scope>NUCLEOTIDE SEQUENCE [LARGE SCALE GENOMIC DNA]</scope>
    <source>
        <strain evidence="6">USBA17B2</strain>
    </source>
</reference>
<evidence type="ECO:0000256" key="2">
    <source>
        <dbReference type="ARBA" id="ARBA00022679"/>
    </source>
</evidence>
<accession>A0A285VS33</accession>
<evidence type="ECO:0000259" key="4">
    <source>
        <dbReference type="Pfam" id="PF13439"/>
    </source>
</evidence>
<name>A0A285VS33_9MICO</name>
<evidence type="ECO:0000256" key="1">
    <source>
        <dbReference type="ARBA" id="ARBA00022676"/>
    </source>
</evidence>
<dbReference type="AlphaFoldDB" id="A0A285VS33"/>
<dbReference type="Gene3D" id="3.40.50.2000">
    <property type="entry name" value="Glycogen Phosphorylase B"/>
    <property type="match status" value="2"/>
</dbReference>